<sequence>MSPFITDAYKFYLLPSRFFEFIIGALVAFLGSVLGLEIGLNSYKEGLTIYHQNCIINYEARIGKNAKFHGLNCVGNTEEGVPTIGDNVEFGVGASVIGNVSIADNVKIGAGAVVTKSVLEVGAVIAGIPAKKIR</sequence>
<proteinExistence type="predicted"/>
<dbReference type="RefSeq" id="WP_061314801.1">
    <property type="nucleotide sequence ID" value="NZ_KQ965645.1"/>
</dbReference>
<keyword evidence="1" id="KW-0472">Membrane</keyword>
<dbReference type="GO" id="GO:0016740">
    <property type="term" value="F:transferase activity"/>
    <property type="evidence" value="ECO:0007669"/>
    <property type="project" value="UniProtKB-KW"/>
</dbReference>
<keyword evidence="2" id="KW-0808">Transferase</keyword>
<dbReference type="AlphaFoldDB" id="A0A137SZA3"/>
<dbReference type="Gene3D" id="2.160.10.10">
    <property type="entry name" value="Hexapeptide repeat proteins"/>
    <property type="match status" value="1"/>
</dbReference>
<reference evidence="2 3" key="1">
    <citation type="submission" date="2016-02" db="EMBL/GenBank/DDBJ databases">
        <authorList>
            <person name="Wen L."/>
            <person name="He K."/>
            <person name="Yang H."/>
        </authorList>
    </citation>
    <scope>NUCLEOTIDE SEQUENCE [LARGE SCALE GENOMIC DNA]</scope>
    <source>
        <strain evidence="2 3">GED7880</strain>
    </source>
</reference>
<name>A0A137SZA3_9BACT</name>
<evidence type="ECO:0000313" key="3">
    <source>
        <dbReference type="Proteomes" id="UP000070093"/>
    </source>
</evidence>
<dbReference type="Pfam" id="PF00132">
    <property type="entry name" value="Hexapep"/>
    <property type="match status" value="1"/>
</dbReference>
<evidence type="ECO:0000256" key="1">
    <source>
        <dbReference type="SAM" id="Phobius"/>
    </source>
</evidence>
<dbReference type="eggNOG" id="COG1045">
    <property type="taxonomic scope" value="Bacteria"/>
</dbReference>
<evidence type="ECO:0000313" key="2">
    <source>
        <dbReference type="EMBL" id="KXO17737.1"/>
    </source>
</evidence>
<dbReference type="STRING" id="28125.HMPREF3202_00795"/>
<dbReference type="PATRIC" id="fig|28125.4.peg.777"/>
<dbReference type="InterPro" id="IPR001451">
    <property type="entry name" value="Hexapep"/>
</dbReference>
<keyword evidence="1" id="KW-1133">Transmembrane helix</keyword>
<protein>
    <submittedName>
        <fullName evidence="2">Bacterial transferase hexapeptide repeat protein</fullName>
    </submittedName>
</protein>
<organism evidence="2 3">
    <name type="scientific">Prevotella bivia</name>
    <dbReference type="NCBI Taxonomy" id="28125"/>
    <lineage>
        <taxon>Bacteria</taxon>
        <taxon>Pseudomonadati</taxon>
        <taxon>Bacteroidota</taxon>
        <taxon>Bacteroidia</taxon>
        <taxon>Bacteroidales</taxon>
        <taxon>Prevotellaceae</taxon>
        <taxon>Prevotella</taxon>
    </lineage>
</organism>
<gene>
    <name evidence="2" type="ORF">HMPREF3202_00795</name>
</gene>
<feature type="transmembrane region" description="Helical" evidence="1">
    <location>
        <begin position="18"/>
        <end position="40"/>
    </location>
</feature>
<dbReference type="PANTHER" id="PTHR42811">
    <property type="entry name" value="SERINE ACETYLTRANSFERASE"/>
    <property type="match status" value="1"/>
</dbReference>
<dbReference type="InterPro" id="IPR011004">
    <property type="entry name" value="Trimer_LpxA-like_sf"/>
</dbReference>
<comment type="caution">
    <text evidence="2">The sequence shown here is derived from an EMBL/GenBank/DDBJ whole genome shotgun (WGS) entry which is preliminary data.</text>
</comment>
<dbReference type="SUPFAM" id="SSF51161">
    <property type="entry name" value="Trimeric LpxA-like enzymes"/>
    <property type="match status" value="1"/>
</dbReference>
<keyword evidence="1" id="KW-0812">Transmembrane</keyword>
<dbReference type="EMBL" id="LTAG01000029">
    <property type="protein sequence ID" value="KXO17737.1"/>
    <property type="molecule type" value="Genomic_DNA"/>
</dbReference>
<dbReference type="Proteomes" id="UP000070093">
    <property type="component" value="Unassembled WGS sequence"/>
</dbReference>
<accession>A0A137SZA3</accession>